<dbReference type="OrthoDB" id="6430772at2"/>
<feature type="DNA-binding region" description="H-T-H motif" evidence="2">
    <location>
        <begin position="24"/>
        <end position="43"/>
    </location>
</feature>
<evidence type="ECO:0000256" key="2">
    <source>
        <dbReference type="PROSITE-ProRule" id="PRU00335"/>
    </source>
</evidence>
<accession>A0A198A347</accession>
<dbReference type="RefSeq" id="WP_068668311.1">
    <property type="nucleotide sequence ID" value="NZ_LYPB01000083.1"/>
</dbReference>
<evidence type="ECO:0000313" key="5">
    <source>
        <dbReference type="Proteomes" id="UP000078454"/>
    </source>
</evidence>
<reference evidence="4 5" key="1">
    <citation type="submission" date="2016-05" db="EMBL/GenBank/DDBJ databases">
        <title>Paenibacillus sp. 1ZS3-15 nov., isolated from the rhizosphere soil.</title>
        <authorList>
            <person name="Zhang X.X."/>
            <person name="Zhang J."/>
        </authorList>
    </citation>
    <scope>NUCLEOTIDE SEQUENCE [LARGE SCALE GENOMIC DNA]</scope>
    <source>
        <strain evidence="4 5">1ZS3-15</strain>
    </source>
</reference>
<keyword evidence="5" id="KW-1185">Reference proteome</keyword>
<name>A0A198A347_9BACL</name>
<organism evidence="4 5">
    <name type="scientific">Paenibacillus oryzisoli</name>
    <dbReference type="NCBI Taxonomy" id="1850517"/>
    <lineage>
        <taxon>Bacteria</taxon>
        <taxon>Bacillati</taxon>
        <taxon>Bacillota</taxon>
        <taxon>Bacilli</taxon>
        <taxon>Bacillales</taxon>
        <taxon>Paenibacillaceae</taxon>
        <taxon>Paenibacillus</taxon>
    </lineage>
</organism>
<dbReference type="InterPro" id="IPR050624">
    <property type="entry name" value="HTH-type_Tx_Regulator"/>
</dbReference>
<dbReference type="Proteomes" id="UP000078454">
    <property type="component" value="Unassembled WGS sequence"/>
</dbReference>
<dbReference type="InterPro" id="IPR054422">
    <property type="entry name" value="TetR-like_HI_0893_C"/>
</dbReference>
<gene>
    <name evidence="4" type="ORF">A8708_04505</name>
</gene>
<evidence type="ECO:0000256" key="1">
    <source>
        <dbReference type="ARBA" id="ARBA00023125"/>
    </source>
</evidence>
<dbReference type="AlphaFoldDB" id="A0A198A347"/>
<dbReference type="InterPro" id="IPR009057">
    <property type="entry name" value="Homeodomain-like_sf"/>
</dbReference>
<dbReference type="PROSITE" id="PS50977">
    <property type="entry name" value="HTH_TETR_2"/>
    <property type="match status" value="1"/>
</dbReference>
<evidence type="ECO:0000259" key="3">
    <source>
        <dbReference type="PROSITE" id="PS50977"/>
    </source>
</evidence>
<dbReference type="PANTHER" id="PTHR43479:SF11">
    <property type="entry name" value="ACREF_ENVCD OPERON REPRESSOR-RELATED"/>
    <property type="match status" value="1"/>
</dbReference>
<dbReference type="InterPro" id="IPR001647">
    <property type="entry name" value="HTH_TetR"/>
</dbReference>
<proteinExistence type="predicted"/>
<dbReference type="PRINTS" id="PR00455">
    <property type="entry name" value="HTHTETR"/>
</dbReference>
<feature type="domain" description="HTH tetR-type" evidence="3">
    <location>
        <begin position="1"/>
        <end position="61"/>
    </location>
</feature>
<dbReference type="GO" id="GO:0003677">
    <property type="term" value="F:DNA binding"/>
    <property type="evidence" value="ECO:0007669"/>
    <property type="project" value="UniProtKB-UniRule"/>
</dbReference>
<dbReference type="PANTHER" id="PTHR43479">
    <property type="entry name" value="ACREF/ENVCD OPERON REPRESSOR-RELATED"/>
    <property type="match status" value="1"/>
</dbReference>
<dbReference type="Pfam" id="PF00440">
    <property type="entry name" value="TetR_N"/>
    <property type="match status" value="1"/>
</dbReference>
<dbReference type="Gene3D" id="1.10.357.10">
    <property type="entry name" value="Tetracycline Repressor, domain 2"/>
    <property type="match status" value="1"/>
</dbReference>
<protein>
    <submittedName>
        <fullName evidence="4">TetR family transcriptional regulator</fullName>
    </submittedName>
</protein>
<dbReference type="SUPFAM" id="SSF46689">
    <property type="entry name" value="Homeodomain-like"/>
    <property type="match status" value="1"/>
</dbReference>
<keyword evidence="1 2" id="KW-0238">DNA-binding</keyword>
<sequence>MSKKQDIMAATLDLIHEEGLQSVTFSKIFKKANVGSGTIYNYFSNKEEIVNAVYKEARMHMGEHLLQGYDPFASLYERFKCLQLNRLTFGILYPKEFLFIDNFSFSPYISPELRNMDDLHNSREVILSLIVEGQKQGIIKEMDSHLCHQLIHGIISSILKGYYVEKYPLNETQIQQILEASWKSILV</sequence>
<comment type="caution">
    <text evidence="4">The sequence shown here is derived from an EMBL/GenBank/DDBJ whole genome shotgun (WGS) entry which is preliminary data.</text>
</comment>
<evidence type="ECO:0000313" key="4">
    <source>
        <dbReference type="EMBL" id="OAS15418.1"/>
    </source>
</evidence>
<dbReference type="EMBL" id="LYPB01000083">
    <property type="protein sequence ID" value="OAS15418.1"/>
    <property type="molecule type" value="Genomic_DNA"/>
</dbReference>
<dbReference type="Pfam" id="PF22604">
    <property type="entry name" value="TetR_HI_0893_C"/>
    <property type="match status" value="1"/>
</dbReference>